<feature type="domain" description="Mechanosensitive ion channel MscS" evidence="8">
    <location>
        <begin position="105"/>
        <end position="171"/>
    </location>
</feature>
<dbReference type="Pfam" id="PF21088">
    <property type="entry name" value="MS_channel_1st"/>
    <property type="match status" value="1"/>
</dbReference>
<keyword evidence="7" id="KW-0997">Cell inner membrane</keyword>
<comment type="similarity">
    <text evidence="2 7">Belongs to the MscS (TC 1.A.23) family.</text>
</comment>
<evidence type="ECO:0000259" key="8">
    <source>
        <dbReference type="Pfam" id="PF00924"/>
    </source>
</evidence>
<dbReference type="InterPro" id="IPR049142">
    <property type="entry name" value="MS_channel_1st"/>
</dbReference>
<keyword evidence="12" id="KW-1185">Reference proteome</keyword>
<keyword evidence="5 7" id="KW-1133">Transmembrane helix</keyword>
<keyword evidence="7" id="KW-0407">Ion channel</keyword>
<dbReference type="InterPro" id="IPR023408">
    <property type="entry name" value="MscS_beta-dom_sf"/>
</dbReference>
<evidence type="ECO:0000313" key="12">
    <source>
        <dbReference type="Proteomes" id="UP001597521"/>
    </source>
</evidence>
<comment type="subcellular location">
    <subcellularLocation>
        <location evidence="7">Cell inner membrane</location>
        <topology evidence="7">Multi-pass membrane protein</topology>
    </subcellularLocation>
    <subcellularLocation>
        <location evidence="1">Cell membrane</location>
        <topology evidence="1">Multi-pass membrane protein</topology>
    </subcellularLocation>
</comment>
<dbReference type="PANTHER" id="PTHR30221">
    <property type="entry name" value="SMALL-CONDUCTANCE MECHANOSENSITIVE CHANNEL"/>
    <property type="match status" value="1"/>
</dbReference>
<dbReference type="InterPro" id="IPR006685">
    <property type="entry name" value="MscS_channel_2nd"/>
</dbReference>
<accession>A0ABW5QG87</accession>
<comment type="caution">
    <text evidence="7">Lacks conserved residue(s) required for the propagation of feature annotation.</text>
</comment>
<dbReference type="EMBL" id="JBHUNP010000001">
    <property type="protein sequence ID" value="MFD2646619.1"/>
    <property type="molecule type" value="Genomic_DNA"/>
</dbReference>
<dbReference type="Pfam" id="PF05552">
    <property type="entry name" value="MS_channel_1st_1"/>
    <property type="match status" value="1"/>
</dbReference>
<dbReference type="Proteomes" id="UP001597521">
    <property type="component" value="Unassembled WGS sequence"/>
</dbReference>
<evidence type="ECO:0000259" key="10">
    <source>
        <dbReference type="Pfam" id="PF21088"/>
    </source>
</evidence>
<name>A0ABW5QG87_9HYPH</name>
<dbReference type="SUPFAM" id="SSF82861">
    <property type="entry name" value="Mechanosensitive channel protein MscS (YggB), transmembrane region"/>
    <property type="match status" value="1"/>
</dbReference>
<reference evidence="12" key="1">
    <citation type="journal article" date="2019" name="Int. J. Syst. Evol. Microbiol.">
        <title>The Global Catalogue of Microorganisms (GCM) 10K type strain sequencing project: providing services to taxonomists for standard genome sequencing and annotation.</title>
        <authorList>
            <consortium name="The Broad Institute Genomics Platform"/>
            <consortium name="The Broad Institute Genome Sequencing Center for Infectious Disease"/>
            <person name="Wu L."/>
            <person name="Ma J."/>
        </authorList>
    </citation>
    <scope>NUCLEOTIDE SEQUENCE [LARGE SCALE GENOMIC DNA]</scope>
    <source>
        <strain evidence="12">CCM 7427</strain>
    </source>
</reference>
<protein>
    <recommendedName>
        <fullName evidence="7">Small-conductance mechanosensitive channel</fullName>
    </recommendedName>
</protein>
<dbReference type="InterPro" id="IPR049278">
    <property type="entry name" value="MS_channel_C"/>
</dbReference>
<feature type="transmembrane region" description="Helical" evidence="7">
    <location>
        <begin position="87"/>
        <end position="118"/>
    </location>
</feature>
<keyword evidence="4 7" id="KW-0812">Transmembrane</keyword>
<feature type="domain" description="Mechanosensitive ion channel transmembrane helices 2/3" evidence="10">
    <location>
        <begin position="63"/>
        <end position="103"/>
    </location>
</feature>
<feature type="domain" description="Mechanosensitive ion channel MscS C-terminal" evidence="9">
    <location>
        <begin position="177"/>
        <end position="255"/>
    </location>
</feature>
<dbReference type="InterPro" id="IPR045275">
    <property type="entry name" value="MscS_archaea/bacteria_type"/>
</dbReference>
<keyword evidence="6 7" id="KW-0472">Membrane</keyword>
<evidence type="ECO:0000259" key="9">
    <source>
        <dbReference type="Pfam" id="PF21082"/>
    </source>
</evidence>
<dbReference type="Gene3D" id="1.10.287.1260">
    <property type="match status" value="1"/>
</dbReference>
<dbReference type="Pfam" id="PF21082">
    <property type="entry name" value="MS_channel_3rd"/>
    <property type="match status" value="1"/>
</dbReference>
<keyword evidence="3" id="KW-1003">Cell membrane</keyword>
<comment type="function">
    <text evidence="7">Mechanosensitive channel that participates in the regulation of osmotic pressure changes within the cell, opening in response to stretch forces in the membrane lipid bilayer, without the need for other proteins. Contributes to normal resistance to hypoosmotic shock. Forms an ion channel of 1.0 nanosiemens conductance with a slight preference for anions.</text>
</comment>
<keyword evidence="7" id="KW-0813">Transport</keyword>
<dbReference type="InterPro" id="IPR010920">
    <property type="entry name" value="LSM_dom_sf"/>
</dbReference>
<organism evidence="11 12">
    <name type="scientific">Devosia albogilva</name>
    <dbReference type="NCBI Taxonomy" id="429726"/>
    <lineage>
        <taxon>Bacteria</taxon>
        <taxon>Pseudomonadati</taxon>
        <taxon>Pseudomonadota</taxon>
        <taxon>Alphaproteobacteria</taxon>
        <taxon>Hyphomicrobiales</taxon>
        <taxon>Devosiaceae</taxon>
        <taxon>Devosia</taxon>
    </lineage>
</organism>
<evidence type="ECO:0000256" key="5">
    <source>
        <dbReference type="ARBA" id="ARBA00022989"/>
    </source>
</evidence>
<evidence type="ECO:0000256" key="6">
    <source>
        <dbReference type="ARBA" id="ARBA00023136"/>
    </source>
</evidence>
<evidence type="ECO:0000256" key="2">
    <source>
        <dbReference type="ARBA" id="ARBA00008017"/>
    </source>
</evidence>
<evidence type="ECO:0000313" key="11">
    <source>
        <dbReference type="EMBL" id="MFD2646619.1"/>
    </source>
</evidence>
<dbReference type="InterPro" id="IPR011014">
    <property type="entry name" value="MscS_channel_TM-2"/>
</dbReference>
<dbReference type="SUPFAM" id="SSF82689">
    <property type="entry name" value="Mechanosensitive channel protein MscS (YggB), C-terminal domain"/>
    <property type="match status" value="1"/>
</dbReference>
<dbReference type="InterPro" id="IPR008910">
    <property type="entry name" value="MSC_TM_helix"/>
</dbReference>
<dbReference type="Gene3D" id="3.30.70.100">
    <property type="match status" value="1"/>
</dbReference>
<comment type="caution">
    <text evidence="11">The sequence shown here is derived from an EMBL/GenBank/DDBJ whole genome shotgun (WGS) entry which is preliminary data.</text>
</comment>
<comment type="subunit">
    <text evidence="7">Homoheptamer.</text>
</comment>
<keyword evidence="7" id="KW-0406">Ion transport</keyword>
<proteinExistence type="inferred from homology"/>
<evidence type="ECO:0000256" key="1">
    <source>
        <dbReference type="ARBA" id="ARBA00004651"/>
    </source>
</evidence>
<dbReference type="Pfam" id="PF00924">
    <property type="entry name" value="MS_channel_2nd"/>
    <property type="match status" value="1"/>
</dbReference>
<evidence type="ECO:0000256" key="4">
    <source>
        <dbReference type="ARBA" id="ARBA00022692"/>
    </source>
</evidence>
<dbReference type="RefSeq" id="WP_386831386.1">
    <property type="nucleotide sequence ID" value="NZ_JBHUNP010000001.1"/>
</dbReference>
<dbReference type="PANTHER" id="PTHR30221:SF1">
    <property type="entry name" value="SMALL-CONDUCTANCE MECHANOSENSITIVE CHANNEL"/>
    <property type="match status" value="1"/>
</dbReference>
<feature type="transmembrane region" description="Helical" evidence="7">
    <location>
        <begin position="12"/>
        <end position="35"/>
    </location>
</feature>
<feature type="transmembrane region" description="Helical" evidence="7">
    <location>
        <begin position="56"/>
        <end position="81"/>
    </location>
</feature>
<evidence type="ECO:0000256" key="7">
    <source>
        <dbReference type="RuleBase" id="RU369025"/>
    </source>
</evidence>
<sequence length="262" mass="27989">MTNTTIFGVSTAWLLSSVWSAVIALVVLVAGWMLAKFISRAVVRLLPERLNRDHTIVPLLSQVVRYGILVVTIIVVLGQFGVETASILAVLGAAGIAVALALQGTLSNIAAGILLVLLRPFNVGDQIDADGIAGTVVEIGLFGTQMRNAENVFMFVPNSKLSNARITNFTREPGRIVELKFTVPRNADLALVRQRIIEGLSSDFGVRDSHAEVVVDSLSDTAVTLAARVPVRSSDWAAARSELQERLKATLDREGGFASATA</sequence>
<dbReference type="SUPFAM" id="SSF50182">
    <property type="entry name" value="Sm-like ribonucleoproteins"/>
    <property type="match status" value="1"/>
</dbReference>
<gene>
    <name evidence="11" type="ORF">ACFSX5_02295</name>
</gene>
<evidence type="ECO:0000256" key="3">
    <source>
        <dbReference type="ARBA" id="ARBA00022475"/>
    </source>
</evidence>
<dbReference type="InterPro" id="IPR011066">
    <property type="entry name" value="MscS_channel_C_sf"/>
</dbReference>
<dbReference type="Gene3D" id="2.30.30.60">
    <property type="match status" value="1"/>
</dbReference>